<dbReference type="AlphaFoldDB" id="A0A0G4H0X9"/>
<gene>
    <name evidence="2" type="ORF">Cvel_24227</name>
</gene>
<feature type="region of interest" description="Disordered" evidence="1">
    <location>
        <begin position="288"/>
        <end position="317"/>
    </location>
</feature>
<name>A0A0G4H0X9_9ALVE</name>
<feature type="compositionally biased region" description="Pro residues" evidence="1">
    <location>
        <begin position="215"/>
        <end position="225"/>
    </location>
</feature>
<feature type="region of interest" description="Disordered" evidence="1">
    <location>
        <begin position="215"/>
        <end position="266"/>
    </location>
</feature>
<proteinExistence type="predicted"/>
<accession>A0A0G4H0X9</accession>
<evidence type="ECO:0000256" key="1">
    <source>
        <dbReference type="SAM" id="MobiDB-lite"/>
    </source>
</evidence>
<organism evidence="2">
    <name type="scientific">Chromera velia CCMP2878</name>
    <dbReference type="NCBI Taxonomy" id="1169474"/>
    <lineage>
        <taxon>Eukaryota</taxon>
        <taxon>Sar</taxon>
        <taxon>Alveolata</taxon>
        <taxon>Colpodellida</taxon>
        <taxon>Chromeraceae</taxon>
        <taxon>Chromera</taxon>
    </lineage>
</organism>
<protein>
    <submittedName>
        <fullName evidence="2">Uncharacterized protein</fullName>
    </submittedName>
</protein>
<dbReference type="EMBL" id="CDMZ01001755">
    <property type="protein sequence ID" value="CEM37114.1"/>
    <property type="molecule type" value="Genomic_DNA"/>
</dbReference>
<reference evidence="2" key="1">
    <citation type="submission" date="2014-11" db="EMBL/GenBank/DDBJ databases">
        <authorList>
            <person name="Otto D Thomas"/>
            <person name="Naeem Raeece"/>
        </authorList>
    </citation>
    <scope>NUCLEOTIDE SEQUENCE</scope>
</reference>
<evidence type="ECO:0000313" key="2">
    <source>
        <dbReference type="EMBL" id="CEM37114.1"/>
    </source>
</evidence>
<sequence>MYMGMCVLVTVGWKDFSRDVFFKLFYFLACGSRQQMVRTELGDWFKKTSKHSQQGIGRYRAGPMAWGPGRTTRQLQEAPYPFEIITATEYLTNCFVEGGGRLLHTFLQALAPRNITSTDDFQDKAWEKFNDWMFYFHPHLHDPNQAHPETSLGNITTDHWTYQQLLEEGFEVLQGPDGEPIIPLEETTRPHFLRLLLPKGIELAKNIEIIPPPPPTGGFLPPPANSPSVPAASSTGGTIIKTIPPGEFPTPPQTGHPSESLPTTQFSPAVNSSIIPLAPLPIENGPSTHYNYTFRGHTPPPSPPPSSSAQEGSSTTALGAVPPLTFIGGPLPIDYTTPVCLPACEENWLTPSCTPTPMQPPLHHQA</sequence>
<feature type="compositionally biased region" description="Polar residues" evidence="1">
    <location>
        <begin position="255"/>
        <end position="266"/>
    </location>
</feature>
<dbReference type="VEuPathDB" id="CryptoDB:Cvel_24227"/>